<proteinExistence type="predicted"/>
<reference evidence="1 2" key="1">
    <citation type="submission" date="2024-12" db="EMBL/GenBank/DDBJ databases">
        <title>The unique morphological basis and parallel evolutionary history of personate flowers in Penstemon.</title>
        <authorList>
            <person name="Depatie T.H."/>
            <person name="Wessinger C.A."/>
        </authorList>
    </citation>
    <scope>NUCLEOTIDE SEQUENCE [LARGE SCALE GENOMIC DNA]</scope>
    <source>
        <strain evidence="1">WTNN_2</strain>
        <tissue evidence="1">Leaf</tissue>
    </source>
</reference>
<dbReference type="PANTHER" id="PTHR34569:SF12">
    <property type="entry name" value="TRANSMEMBRANE PROTEIN"/>
    <property type="match status" value="1"/>
</dbReference>
<accession>A0ABD3TTH2</accession>
<dbReference type="EMBL" id="JBJXBP010000003">
    <property type="protein sequence ID" value="KAL3839343.1"/>
    <property type="molecule type" value="Genomic_DNA"/>
</dbReference>
<evidence type="ECO:0000313" key="1">
    <source>
        <dbReference type="EMBL" id="KAL3839343.1"/>
    </source>
</evidence>
<dbReference type="AlphaFoldDB" id="A0ABD3TTH2"/>
<evidence type="ECO:0000313" key="2">
    <source>
        <dbReference type="Proteomes" id="UP001634393"/>
    </source>
</evidence>
<organism evidence="1 2">
    <name type="scientific">Penstemon smallii</name>
    <dbReference type="NCBI Taxonomy" id="265156"/>
    <lineage>
        <taxon>Eukaryota</taxon>
        <taxon>Viridiplantae</taxon>
        <taxon>Streptophyta</taxon>
        <taxon>Embryophyta</taxon>
        <taxon>Tracheophyta</taxon>
        <taxon>Spermatophyta</taxon>
        <taxon>Magnoliopsida</taxon>
        <taxon>eudicotyledons</taxon>
        <taxon>Gunneridae</taxon>
        <taxon>Pentapetalae</taxon>
        <taxon>asterids</taxon>
        <taxon>lamiids</taxon>
        <taxon>Lamiales</taxon>
        <taxon>Plantaginaceae</taxon>
        <taxon>Cheloneae</taxon>
        <taxon>Penstemon</taxon>
    </lineage>
</organism>
<dbReference type="PANTHER" id="PTHR34569">
    <property type="entry name" value="EXPRESSED PROTEIN"/>
    <property type="match status" value="1"/>
</dbReference>
<protein>
    <submittedName>
        <fullName evidence="1">Uncharacterized protein</fullName>
    </submittedName>
</protein>
<sequence length="149" mass="16579">MNDVVSAPLHSQSPPLLRRRNFISTSIVIVPTKLTLNPSSATSPYFHSDDLELLSIKHSSNSYTSLKDLLPSFPVNSPMPSSDICIRDRLVKQAAWAYLQPASTSSGSAGSSFFHRLLPRLAVFTDFVRTQAVQALHWMLRVIRIRSSI</sequence>
<comment type="caution">
    <text evidence="1">The sequence shown here is derived from an EMBL/GenBank/DDBJ whole genome shotgun (WGS) entry which is preliminary data.</text>
</comment>
<dbReference type="Proteomes" id="UP001634393">
    <property type="component" value="Unassembled WGS sequence"/>
</dbReference>
<name>A0ABD3TTH2_9LAMI</name>
<keyword evidence="2" id="KW-1185">Reference proteome</keyword>
<gene>
    <name evidence="1" type="ORF">ACJIZ3_023934</name>
</gene>